<evidence type="ECO:0000256" key="3">
    <source>
        <dbReference type="ARBA" id="ARBA00022448"/>
    </source>
</evidence>
<dbReference type="PIRSF" id="PIRSF037097">
    <property type="entry name" value="AP4_complex_epsilon"/>
    <property type="match status" value="1"/>
</dbReference>
<evidence type="ECO:0000256" key="8">
    <source>
        <dbReference type="SAM" id="Phobius"/>
    </source>
</evidence>
<dbReference type="GO" id="GO:0030124">
    <property type="term" value="C:AP-4 adaptor complex"/>
    <property type="evidence" value="ECO:0007669"/>
    <property type="project" value="UniProtKB-UniRule"/>
</dbReference>
<dbReference type="OMA" id="ADNNMEI"/>
<keyword evidence="8" id="KW-0812">Transmembrane</keyword>
<dbReference type="SUPFAM" id="SSF48371">
    <property type="entry name" value="ARM repeat"/>
    <property type="match status" value="1"/>
</dbReference>
<reference evidence="10" key="3">
    <citation type="submission" date="2025-09" db="UniProtKB">
        <authorList>
            <consortium name="Ensembl"/>
        </authorList>
    </citation>
    <scope>IDENTIFICATION</scope>
</reference>
<dbReference type="Pfam" id="PF14807">
    <property type="entry name" value="AP4E_app_platf"/>
    <property type="match status" value="1"/>
</dbReference>
<sequence>MSDIVEKTLTALPGLFLQNQPGGGPAAAKASFSSRLGSLVRGITALTSKHEEEKLIQQELSSLKATVSAPTTTLKMMKECMVRLIYCEMLGYDASFGYIHAIKLAQQGNLLEKRVGYLAVSLFLHESHELLLLLVNTVVKDLQSTNLVEVCMALTVVSQIFPREMIPAVLPLIEDKLQHSKEIIRRKAVLALYKFHLIAPNQVQHIHIKFRKALCDRDVGVMAASLHIYLRMIKENSSGYKDLTGSFVTILKQVVGGKLPVDFNYHSVPKYILLLYLTMILTISAIFIFLSLAILFECVHTVYSIYPKSELLEKAAKCIGKFVLSPKINLKYLGLKALTYVIQQDPTLALQHQMTIIECLDHPDPIIKRETLELLYRITNAQNVTVIVQKMLEYLHQSKEEYVIVNLVGKIADVLVLNTVDTYAPDNAWFIQTMNAVFSVGGDVMHPDIPNNFLRLLAEGFDDETEDQQLRLYAVQSYLTLLDMENVFYPQRFLQVMSWVLGEYSYLLDKETPAEVIAKLYKLLMNDSVSSETKTWLIAAVTKLTPQAHSSDTVERLIHEFTISLDTCMRQHAFELKHLHENVELMTSLLPVDRSCEDLAVDASLSFLDGFVAEGLSQGAAPYKPHHQRQEEKLSQEKVIFMDLFLNFEPYGLSFSSSGFTGRQSPAGISLGSDISGNSAETGLKETNSLKLEGIKKLWGKEGYLPKKESKTGDESGALPISQESIMENVDQTITKKDQSQVLTQSKEEKEKQLLASSLFVGLGSESTVNLLGKADTVSHKFRRKSKIKEAKSGEASSTHNMTCSSFSSLSNVAYEDDYYLNTLHDRGDKELKTFSLNSELLDSESLTELPLVEKFSNCSLSTPSLFADNSMEIFHPPQSIAASVAKESSLASSFLEETTEYIHSNAMEVCNNETISVSSYKIWKDDCLLMVWSVTNKSGLELKSANLEIFPAENFKVTEQPGCCLPIMEAESTKSFQYSVQIEKPFTEGILSGFISYHMMDTHSAQLEFSVNLSLLDFIRPLKISSEDFGKLWLSFANDVKQNVKMSESQAALPSALKTLQQKLRLHIIEIIGNEGLLACQLLPSIPCLLHCRVYADVLALWFRSSCSTLPDYLLYQCQKVIEGS</sequence>
<reference evidence="10 11" key="1">
    <citation type="submission" date="2016-06" db="EMBL/GenBank/DDBJ databases">
        <title>Genome of Rhinopithecus bieti.</title>
        <authorList>
            <person name="Wu"/>
            <person name="C.-I. and Zhang"/>
            <person name="Y."/>
        </authorList>
    </citation>
    <scope>NUCLEOTIDE SEQUENCE</scope>
</reference>
<keyword evidence="6" id="KW-0333">Golgi apparatus</keyword>
<feature type="region of interest" description="Disordered" evidence="7">
    <location>
        <begin position="706"/>
        <end position="725"/>
    </location>
</feature>
<comment type="similarity">
    <text evidence="2 6">Belongs to the adaptor complexes large subunit family.</text>
</comment>
<evidence type="ECO:0000256" key="4">
    <source>
        <dbReference type="ARBA" id="ARBA00022927"/>
    </source>
</evidence>
<keyword evidence="5 6" id="KW-0472">Membrane</keyword>
<keyword evidence="4 6" id="KW-0653">Protein transport</keyword>
<dbReference type="InterPro" id="IPR002553">
    <property type="entry name" value="Clathrin/coatomer_adapt-like_N"/>
</dbReference>
<keyword evidence="3 6" id="KW-0813">Transport</keyword>
<organism evidence="10 11">
    <name type="scientific">Rhinopithecus bieti</name>
    <name type="common">Black snub-nosed monkey</name>
    <name type="synonym">Pygathrix bieti</name>
    <dbReference type="NCBI Taxonomy" id="61621"/>
    <lineage>
        <taxon>Eukaryota</taxon>
        <taxon>Metazoa</taxon>
        <taxon>Chordata</taxon>
        <taxon>Craniata</taxon>
        <taxon>Vertebrata</taxon>
        <taxon>Euteleostomi</taxon>
        <taxon>Mammalia</taxon>
        <taxon>Eutheria</taxon>
        <taxon>Euarchontoglires</taxon>
        <taxon>Primates</taxon>
        <taxon>Haplorrhini</taxon>
        <taxon>Catarrhini</taxon>
        <taxon>Cercopithecidae</taxon>
        <taxon>Colobinae</taxon>
        <taxon>Rhinopithecus</taxon>
    </lineage>
</organism>
<protein>
    <recommendedName>
        <fullName evidence="6">AP-4 complex subunit epsilon</fullName>
    </recommendedName>
</protein>
<dbReference type="SMART" id="SM01356">
    <property type="entry name" value="AP4E_app_platf"/>
    <property type="match status" value="1"/>
</dbReference>
<dbReference type="Proteomes" id="UP000233180">
    <property type="component" value="Unassembled WGS sequence"/>
</dbReference>
<dbReference type="GO" id="GO:0012505">
    <property type="term" value="C:endomembrane system"/>
    <property type="evidence" value="ECO:0007669"/>
    <property type="project" value="UniProtKB-SubCell"/>
</dbReference>
<dbReference type="GO" id="GO:0016192">
    <property type="term" value="P:vesicle-mediated transport"/>
    <property type="evidence" value="ECO:0007669"/>
    <property type="project" value="UniProtKB-UniRule"/>
</dbReference>
<evidence type="ECO:0000313" key="10">
    <source>
        <dbReference type="Ensembl" id="ENSRBIP00000039253.1"/>
    </source>
</evidence>
<reference evidence="10" key="2">
    <citation type="submission" date="2025-08" db="UniProtKB">
        <authorList>
            <consortium name="Ensembl"/>
        </authorList>
    </citation>
    <scope>IDENTIFICATION</scope>
</reference>
<name>A0A2K6MU13_RHIBE</name>
<dbReference type="GO" id="GO:0006886">
    <property type="term" value="P:intracellular protein transport"/>
    <property type="evidence" value="ECO:0007669"/>
    <property type="project" value="UniProtKB-UniRule"/>
</dbReference>
<evidence type="ECO:0000256" key="5">
    <source>
        <dbReference type="ARBA" id="ARBA00023136"/>
    </source>
</evidence>
<evidence type="ECO:0000256" key="6">
    <source>
        <dbReference type="PIRNR" id="PIRNR037097"/>
    </source>
</evidence>
<dbReference type="InterPro" id="IPR017109">
    <property type="entry name" value="AP4_complex_esu"/>
</dbReference>
<dbReference type="GeneTree" id="ENSGT00950000182838"/>
<evidence type="ECO:0000256" key="1">
    <source>
        <dbReference type="ARBA" id="ARBA00004184"/>
    </source>
</evidence>
<dbReference type="PANTHER" id="PTHR22780">
    <property type="entry name" value="ADAPTIN, ALPHA/GAMMA/EPSILON"/>
    <property type="match status" value="1"/>
</dbReference>
<accession>A0A2K6MU13</accession>
<dbReference type="STRING" id="61621.ENSRBIP00000039253"/>
<feature type="transmembrane region" description="Helical" evidence="8">
    <location>
        <begin position="273"/>
        <end position="296"/>
    </location>
</feature>
<comment type="function">
    <text evidence="6">Component of the adaptor protein complex 4 (AP-4). Adaptor protein complexes are vesicle coat components involved both in vesicle formation and cargo selection. They control the vesicular transport of proteins in different trafficking pathways. AP-4 forms a non clathrin-associated coat on vesicles departing the trans-Golgi network (TGN) and may be involved in the targeting of proteins from the trans-Golgi network (TGN) to the endosomal-lysosomal system.</text>
</comment>
<gene>
    <name evidence="10" type="primary">AP4E1</name>
</gene>
<keyword evidence="8" id="KW-1133">Transmembrane helix</keyword>
<dbReference type="Pfam" id="PF01602">
    <property type="entry name" value="Adaptin_N"/>
    <property type="match status" value="1"/>
</dbReference>
<keyword evidence="11" id="KW-1185">Reference proteome</keyword>
<evidence type="ECO:0000256" key="7">
    <source>
        <dbReference type="SAM" id="MobiDB-lite"/>
    </source>
</evidence>
<dbReference type="InterPro" id="IPR050840">
    <property type="entry name" value="Adaptor_Complx_Large_Subunit"/>
</dbReference>
<dbReference type="InterPro" id="IPR016024">
    <property type="entry name" value="ARM-type_fold"/>
</dbReference>
<feature type="domain" description="AP-4 complex subunit epsilon-1 C-terminal" evidence="9">
    <location>
        <begin position="1021"/>
        <end position="1124"/>
    </location>
</feature>
<comment type="subcellular location">
    <subcellularLocation>
        <location evidence="1">Endomembrane system</location>
        <topology evidence="1">Peripheral membrane protein</topology>
    </subcellularLocation>
</comment>
<evidence type="ECO:0000259" key="9">
    <source>
        <dbReference type="SMART" id="SM01356"/>
    </source>
</evidence>
<evidence type="ECO:0000256" key="2">
    <source>
        <dbReference type="ARBA" id="ARBA00006613"/>
    </source>
</evidence>
<dbReference type="InterPro" id="IPR011989">
    <property type="entry name" value="ARM-like"/>
</dbReference>
<dbReference type="AlphaFoldDB" id="A0A2K6MU13"/>
<proteinExistence type="inferred from homology"/>
<comment type="subunit">
    <text evidence="6">Adaptor protein complex 4 (AP-4) is a heterotetramer composed of two large adaptins, a medium adaptin and a small adaptin.</text>
</comment>
<dbReference type="Ensembl" id="ENSRBIT00000063276.1">
    <property type="protein sequence ID" value="ENSRBIP00000039253.1"/>
    <property type="gene ID" value="ENSRBIG00000043072.1"/>
</dbReference>
<dbReference type="Gene3D" id="1.25.10.10">
    <property type="entry name" value="Leucine-rich Repeat Variant"/>
    <property type="match status" value="1"/>
</dbReference>
<dbReference type="InterPro" id="IPR028269">
    <property type="entry name" value="AP4E1_C"/>
</dbReference>
<evidence type="ECO:0000313" key="11">
    <source>
        <dbReference type="Proteomes" id="UP000233180"/>
    </source>
</evidence>